<evidence type="ECO:0000313" key="2">
    <source>
        <dbReference type="Proteomes" id="UP000481153"/>
    </source>
</evidence>
<evidence type="ECO:0000313" key="1">
    <source>
        <dbReference type="EMBL" id="KAF0735767.1"/>
    </source>
</evidence>
<dbReference type="Gene3D" id="2.90.10.10">
    <property type="entry name" value="Bulb-type lectin domain"/>
    <property type="match status" value="1"/>
</dbReference>
<protein>
    <recommendedName>
        <fullName evidence="3">Bulb-type lectin domain-containing protein</fullName>
    </recommendedName>
</protein>
<dbReference type="VEuPathDB" id="FungiDB:AeMF1_014494"/>
<dbReference type="EMBL" id="VJMJ01000093">
    <property type="protein sequence ID" value="KAF0735767.1"/>
    <property type="molecule type" value="Genomic_DNA"/>
</dbReference>
<dbReference type="AlphaFoldDB" id="A0A6G0X6Y7"/>
<reference evidence="1 2" key="1">
    <citation type="submission" date="2019-07" db="EMBL/GenBank/DDBJ databases">
        <title>Genomics analysis of Aphanomyces spp. identifies a new class of oomycete effector associated with host adaptation.</title>
        <authorList>
            <person name="Gaulin E."/>
        </authorList>
    </citation>
    <scope>NUCLEOTIDE SEQUENCE [LARGE SCALE GENOMIC DNA]</scope>
    <source>
        <strain evidence="1 2">ATCC 201684</strain>
    </source>
</reference>
<dbReference type="InterPro" id="IPR036426">
    <property type="entry name" value="Bulb-type_lectin_dom_sf"/>
</dbReference>
<gene>
    <name evidence="1" type="ORF">Ae201684_007772</name>
</gene>
<dbReference type="Proteomes" id="UP000481153">
    <property type="component" value="Unassembled WGS sequence"/>
</dbReference>
<dbReference type="SUPFAM" id="SSF51110">
    <property type="entry name" value="alpha-D-mannose-specific plant lectins"/>
    <property type="match status" value="1"/>
</dbReference>
<organism evidence="1 2">
    <name type="scientific">Aphanomyces euteiches</name>
    <dbReference type="NCBI Taxonomy" id="100861"/>
    <lineage>
        <taxon>Eukaryota</taxon>
        <taxon>Sar</taxon>
        <taxon>Stramenopiles</taxon>
        <taxon>Oomycota</taxon>
        <taxon>Saprolegniomycetes</taxon>
        <taxon>Saprolegniales</taxon>
        <taxon>Verrucalvaceae</taxon>
        <taxon>Aphanomyces</taxon>
    </lineage>
</organism>
<name>A0A6G0X6Y7_9STRA</name>
<keyword evidence="2" id="KW-1185">Reference proteome</keyword>
<sequence>MLSTAALASSALMPARALKGYCGLCFSGQNIAFTSWENNQHNERNFLTYTSRPIETIESTLQLEMELEGYLVLTDLKRNKVVWRTDKPDERFFNDPGAAMQTDGNLVVYIHKRKAKPMWASEMSGESTPTYCVAVSDNETRYGMSVYDALCRQLWKTPTSLTLNQVAVAAWHDHNDTLSS</sequence>
<evidence type="ECO:0008006" key="3">
    <source>
        <dbReference type="Google" id="ProtNLM"/>
    </source>
</evidence>
<comment type="caution">
    <text evidence="1">The sequence shown here is derived from an EMBL/GenBank/DDBJ whole genome shotgun (WGS) entry which is preliminary data.</text>
</comment>
<accession>A0A6G0X6Y7</accession>
<proteinExistence type="predicted"/>